<protein>
    <submittedName>
        <fullName evidence="2">Uncharacterized protein</fullName>
    </submittedName>
</protein>
<feature type="transmembrane region" description="Helical" evidence="1">
    <location>
        <begin position="57"/>
        <end position="78"/>
    </location>
</feature>
<keyword evidence="1" id="KW-1133">Transmembrane helix</keyword>
<evidence type="ECO:0000313" key="2">
    <source>
        <dbReference type="EMBL" id="OGE90879.1"/>
    </source>
</evidence>
<dbReference type="EMBL" id="MFEY01000002">
    <property type="protein sequence ID" value="OGE90879.1"/>
    <property type="molecule type" value="Genomic_DNA"/>
</dbReference>
<organism evidence="2 3">
    <name type="scientific">Candidatus Doudnabacteria bacterium RIFCSPHIGHO2_12_FULL_48_16</name>
    <dbReference type="NCBI Taxonomy" id="1817838"/>
    <lineage>
        <taxon>Bacteria</taxon>
        <taxon>Candidatus Doudnaibacteriota</taxon>
    </lineage>
</organism>
<gene>
    <name evidence="2" type="ORF">A3E29_01755</name>
</gene>
<dbReference type="Proteomes" id="UP000177682">
    <property type="component" value="Unassembled WGS sequence"/>
</dbReference>
<feature type="transmembrane region" description="Helical" evidence="1">
    <location>
        <begin position="36"/>
        <end position="52"/>
    </location>
</feature>
<dbReference type="AlphaFoldDB" id="A0A1F5PLV4"/>
<reference evidence="2 3" key="1">
    <citation type="journal article" date="2016" name="Nat. Commun.">
        <title>Thousands of microbial genomes shed light on interconnected biogeochemical processes in an aquifer system.</title>
        <authorList>
            <person name="Anantharaman K."/>
            <person name="Brown C.T."/>
            <person name="Hug L.A."/>
            <person name="Sharon I."/>
            <person name="Castelle C.J."/>
            <person name="Probst A.J."/>
            <person name="Thomas B.C."/>
            <person name="Singh A."/>
            <person name="Wilkins M.J."/>
            <person name="Karaoz U."/>
            <person name="Brodie E.L."/>
            <person name="Williams K.H."/>
            <person name="Hubbard S.S."/>
            <person name="Banfield J.F."/>
        </authorList>
    </citation>
    <scope>NUCLEOTIDE SEQUENCE [LARGE SCALE GENOMIC DNA]</scope>
</reference>
<feature type="transmembrane region" description="Helical" evidence="1">
    <location>
        <begin position="5"/>
        <end position="24"/>
    </location>
</feature>
<keyword evidence="1" id="KW-0812">Transmembrane</keyword>
<name>A0A1F5PLV4_9BACT</name>
<feature type="transmembrane region" description="Helical" evidence="1">
    <location>
        <begin position="90"/>
        <end position="111"/>
    </location>
</feature>
<comment type="caution">
    <text evidence="2">The sequence shown here is derived from an EMBL/GenBank/DDBJ whole genome shotgun (WGS) entry which is preliminary data.</text>
</comment>
<sequence>MTLNYFFTVFALTILAIRGWLSIWPMHSPTIGNFHLHHYMYGLVMVALYFFIPKPAILAVGLALIVDELYLFFMFRTWNWPVNHWAQYNSWQNLTAIVVISLAGYLALRFFQISRL</sequence>
<evidence type="ECO:0000256" key="1">
    <source>
        <dbReference type="SAM" id="Phobius"/>
    </source>
</evidence>
<proteinExistence type="predicted"/>
<keyword evidence="1" id="KW-0472">Membrane</keyword>
<evidence type="ECO:0000313" key="3">
    <source>
        <dbReference type="Proteomes" id="UP000177682"/>
    </source>
</evidence>
<accession>A0A1F5PLV4</accession>